<feature type="repeat" description="ANK" evidence="1">
    <location>
        <begin position="34"/>
        <end position="67"/>
    </location>
</feature>
<dbReference type="OrthoDB" id="19174at2759"/>
<name>A0A1L9WWG1_ASPA1</name>
<dbReference type="SUPFAM" id="SSF48403">
    <property type="entry name" value="Ankyrin repeat"/>
    <property type="match status" value="1"/>
</dbReference>
<dbReference type="OMA" id="CLFVTET"/>
<dbReference type="STRING" id="690307.A0A1L9WWG1"/>
<dbReference type="GeneID" id="30978986"/>
<accession>A0A1L9WWG1</accession>
<evidence type="ECO:0000313" key="3">
    <source>
        <dbReference type="Proteomes" id="UP000184546"/>
    </source>
</evidence>
<proteinExistence type="predicted"/>
<evidence type="ECO:0000313" key="2">
    <source>
        <dbReference type="EMBL" id="OJK00473.1"/>
    </source>
</evidence>
<dbReference type="Pfam" id="PF12796">
    <property type="entry name" value="Ank_2"/>
    <property type="match status" value="1"/>
</dbReference>
<dbReference type="InterPro" id="IPR036770">
    <property type="entry name" value="Ankyrin_rpt-contain_sf"/>
</dbReference>
<protein>
    <submittedName>
        <fullName evidence="2">Uncharacterized protein</fullName>
    </submittedName>
</protein>
<dbReference type="InterPro" id="IPR002110">
    <property type="entry name" value="Ankyrin_rpt"/>
</dbReference>
<dbReference type="VEuPathDB" id="FungiDB:ASPACDRAFT_78414"/>
<keyword evidence="1" id="KW-0040">ANK repeat</keyword>
<dbReference type="RefSeq" id="XP_020056812.1">
    <property type="nucleotide sequence ID" value="XM_020205172.1"/>
</dbReference>
<keyword evidence="3" id="KW-1185">Reference proteome</keyword>
<dbReference type="EMBL" id="KV878976">
    <property type="protein sequence ID" value="OJK00473.1"/>
    <property type="molecule type" value="Genomic_DNA"/>
</dbReference>
<sequence length="220" mass="23976">MSQPNPYILAAENPSALLTLLRSNPSIASGQDEHGYSLLHAAASYGHIDLLRALVKEFNVDVNLLDEDGETCLFVTESVEIAKCLVEELGVDYNKRNDEGMAAYETIENDDSFPEVAAYLRQVAGVPAPAPADSSADAALNQPPPLPANLQLNLGTVSEQEANAGIDQVDPEFKRRIDELAAREDFHSEATQAQLRELVMDALRGSSIETDERGVRRRTD</sequence>
<dbReference type="PROSITE" id="PS50297">
    <property type="entry name" value="ANK_REP_REGION"/>
    <property type="match status" value="1"/>
</dbReference>
<dbReference type="Proteomes" id="UP000184546">
    <property type="component" value="Unassembled WGS sequence"/>
</dbReference>
<dbReference type="SMART" id="SM00248">
    <property type="entry name" value="ANK"/>
    <property type="match status" value="1"/>
</dbReference>
<dbReference type="AlphaFoldDB" id="A0A1L9WWG1"/>
<dbReference type="PROSITE" id="PS50088">
    <property type="entry name" value="ANK_REPEAT"/>
    <property type="match status" value="1"/>
</dbReference>
<gene>
    <name evidence="2" type="ORF">ASPACDRAFT_78414</name>
</gene>
<dbReference type="Gene3D" id="1.25.40.20">
    <property type="entry name" value="Ankyrin repeat-containing domain"/>
    <property type="match status" value="1"/>
</dbReference>
<reference evidence="3" key="1">
    <citation type="journal article" date="2017" name="Genome Biol.">
        <title>Comparative genomics reveals high biological diversity and specific adaptations in the industrially and medically important fungal genus Aspergillus.</title>
        <authorList>
            <person name="de Vries R.P."/>
            <person name="Riley R."/>
            <person name="Wiebenga A."/>
            <person name="Aguilar-Osorio G."/>
            <person name="Amillis S."/>
            <person name="Uchima C.A."/>
            <person name="Anderluh G."/>
            <person name="Asadollahi M."/>
            <person name="Askin M."/>
            <person name="Barry K."/>
            <person name="Battaglia E."/>
            <person name="Bayram O."/>
            <person name="Benocci T."/>
            <person name="Braus-Stromeyer S.A."/>
            <person name="Caldana C."/>
            <person name="Canovas D."/>
            <person name="Cerqueira G.C."/>
            <person name="Chen F."/>
            <person name="Chen W."/>
            <person name="Choi C."/>
            <person name="Clum A."/>
            <person name="Dos Santos R.A."/>
            <person name="Damasio A.R."/>
            <person name="Diallinas G."/>
            <person name="Emri T."/>
            <person name="Fekete E."/>
            <person name="Flipphi M."/>
            <person name="Freyberg S."/>
            <person name="Gallo A."/>
            <person name="Gournas C."/>
            <person name="Habgood R."/>
            <person name="Hainaut M."/>
            <person name="Harispe M.L."/>
            <person name="Henrissat B."/>
            <person name="Hilden K.S."/>
            <person name="Hope R."/>
            <person name="Hossain A."/>
            <person name="Karabika E."/>
            <person name="Karaffa L."/>
            <person name="Karanyi Z."/>
            <person name="Krasevec N."/>
            <person name="Kuo A."/>
            <person name="Kusch H."/>
            <person name="LaButti K."/>
            <person name="Lagendijk E.L."/>
            <person name="Lapidus A."/>
            <person name="Levasseur A."/>
            <person name="Lindquist E."/>
            <person name="Lipzen A."/>
            <person name="Logrieco A.F."/>
            <person name="MacCabe A."/>
            <person name="Maekelae M.R."/>
            <person name="Malavazi I."/>
            <person name="Melin P."/>
            <person name="Meyer V."/>
            <person name="Mielnichuk N."/>
            <person name="Miskei M."/>
            <person name="Molnar A.P."/>
            <person name="Mule G."/>
            <person name="Ngan C.Y."/>
            <person name="Orejas M."/>
            <person name="Orosz E."/>
            <person name="Ouedraogo J.P."/>
            <person name="Overkamp K.M."/>
            <person name="Park H.-S."/>
            <person name="Perrone G."/>
            <person name="Piumi F."/>
            <person name="Punt P.J."/>
            <person name="Ram A.F."/>
            <person name="Ramon A."/>
            <person name="Rauscher S."/>
            <person name="Record E."/>
            <person name="Riano-Pachon D.M."/>
            <person name="Robert V."/>
            <person name="Roehrig J."/>
            <person name="Ruller R."/>
            <person name="Salamov A."/>
            <person name="Salih N.S."/>
            <person name="Samson R.A."/>
            <person name="Sandor E."/>
            <person name="Sanguinetti M."/>
            <person name="Schuetze T."/>
            <person name="Sepcic K."/>
            <person name="Shelest E."/>
            <person name="Sherlock G."/>
            <person name="Sophianopoulou V."/>
            <person name="Squina F.M."/>
            <person name="Sun H."/>
            <person name="Susca A."/>
            <person name="Todd R.B."/>
            <person name="Tsang A."/>
            <person name="Unkles S.E."/>
            <person name="van de Wiele N."/>
            <person name="van Rossen-Uffink D."/>
            <person name="Oliveira J.V."/>
            <person name="Vesth T.C."/>
            <person name="Visser J."/>
            <person name="Yu J.-H."/>
            <person name="Zhou M."/>
            <person name="Andersen M.R."/>
            <person name="Archer D.B."/>
            <person name="Baker S.E."/>
            <person name="Benoit I."/>
            <person name="Brakhage A.A."/>
            <person name="Braus G.H."/>
            <person name="Fischer R."/>
            <person name="Frisvad J.C."/>
            <person name="Goldman G.H."/>
            <person name="Houbraken J."/>
            <person name="Oakley B."/>
            <person name="Pocsi I."/>
            <person name="Scazzocchio C."/>
            <person name="Seiboth B."/>
            <person name="vanKuyk P.A."/>
            <person name="Wortman J."/>
            <person name="Dyer P.S."/>
            <person name="Grigoriev I.V."/>
        </authorList>
    </citation>
    <scope>NUCLEOTIDE SEQUENCE [LARGE SCALE GENOMIC DNA]</scope>
    <source>
        <strain evidence="3">ATCC 16872 / CBS 172.66 / WB 5094</strain>
    </source>
</reference>
<organism evidence="2 3">
    <name type="scientific">Aspergillus aculeatus (strain ATCC 16872 / CBS 172.66 / WB 5094)</name>
    <dbReference type="NCBI Taxonomy" id="690307"/>
    <lineage>
        <taxon>Eukaryota</taxon>
        <taxon>Fungi</taxon>
        <taxon>Dikarya</taxon>
        <taxon>Ascomycota</taxon>
        <taxon>Pezizomycotina</taxon>
        <taxon>Eurotiomycetes</taxon>
        <taxon>Eurotiomycetidae</taxon>
        <taxon>Eurotiales</taxon>
        <taxon>Aspergillaceae</taxon>
        <taxon>Aspergillus</taxon>
        <taxon>Aspergillus subgen. Circumdati</taxon>
    </lineage>
</organism>
<evidence type="ECO:0000256" key="1">
    <source>
        <dbReference type="PROSITE-ProRule" id="PRU00023"/>
    </source>
</evidence>